<dbReference type="GeneID" id="27688078"/>
<accession>A0A0L0HGW3</accession>
<dbReference type="GO" id="GO:0005815">
    <property type="term" value="C:microtubule organizing center"/>
    <property type="evidence" value="ECO:0007669"/>
    <property type="project" value="TreeGrafter"/>
</dbReference>
<dbReference type="eggNOG" id="KOG4497">
    <property type="taxonomic scope" value="Eukaryota"/>
</dbReference>
<dbReference type="OrthoDB" id="308690at2759"/>
<dbReference type="PANTHER" id="PTHR16220:SF0">
    <property type="entry name" value="WD REPEAT-CONTAINING PROTEIN WRAP73"/>
    <property type="match status" value="1"/>
</dbReference>
<dbReference type="InterPro" id="IPR036322">
    <property type="entry name" value="WD40_repeat_dom_sf"/>
</dbReference>
<dbReference type="PANTHER" id="PTHR16220">
    <property type="entry name" value="WD REPEAT PROTEIN 8-RELATED"/>
    <property type="match status" value="1"/>
</dbReference>
<dbReference type="InterPro" id="IPR015943">
    <property type="entry name" value="WD40/YVTN_repeat-like_dom_sf"/>
</dbReference>
<dbReference type="GO" id="GO:1990810">
    <property type="term" value="P:microtubule anchoring at mitotic spindle pole body"/>
    <property type="evidence" value="ECO:0007669"/>
    <property type="project" value="TreeGrafter"/>
</dbReference>
<dbReference type="SUPFAM" id="SSF50978">
    <property type="entry name" value="WD40 repeat-like"/>
    <property type="match status" value="1"/>
</dbReference>
<dbReference type="Pfam" id="PF00400">
    <property type="entry name" value="WD40"/>
    <property type="match status" value="1"/>
</dbReference>
<protein>
    <recommendedName>
        <fullName evidence="3">Anaphase-promoting complex subunit 4 WD40 domain-containing protein</fullName>
    </recommendedName>
</protein>
<evidence type="ECO:0000313" key="2">
    <source>
        <dbReference type="Proteomes" id="UP000053201"/>
    </source>
</evidence>
<dbReference type="OMA" id="CWHLNGD"/>
<dbReference type="FunCoup" id="A0A0L0HGW3">
    <property type="interactions" value="103"/>
</dbReference>
<dbReference type="InParanoid" id="A0A0L0HGW3"/>
<dbReference type="Gene3D" id="2.130.10.10">
    <property type="entry name" value="YVTN repeat-like/Quinoprotein amine dehydrogenase"/>
    <property type="match status" value="3"/>
</dbReference>
<dbReference type="EMBL" id="KQ257456">
    <property type="protein sequence ID" value="KND00317.1"/>
    <property type="molecule type" value="Genomic_DNA"/>
</dbReference>
<name>A0A0L0HGW3_SPIPD</name>
<dbReference type="VEuPathDB" id="FungiDB:SPPG_04641"/>
<dbReference type="STRING" id="645134.A0A0L0HGW3"/>
<dbReference type="Proteomes" id="UP000053201">
    <property type="component" value="Unassembled WGS sequence"/>
</dbReference>
<evidence type="ECO:0008006" key="3">
    <source>
        <dbReference type="Google" id="ProtNLM"/>
    </source>
</evidence>
<evidence type="ECO:0000313" key="1">
    <source>
        <dbReference type="EMBL" id="KND00317.1"/>
    </source>
</evidence>
<dbReference type="SMART" id="SM00320">
    <property type="entry name" value="WD40"/>
    <property type="match status" value="4"/>
</dbReference>
<dbReference type="AlphaFoldDB" id="A0A0L0HGW3"/>
<gene>
    <name evidence="1" type="ORF">SPPG_04641</name>
</gene>
<keyword evidence="2" id="KW-1185">Reference proteome</keyword>
<dbReference type="InterPro" id="IPR001680">
    <property type="entry name" value="WD40_rpt"/>
</dbReference>
<sequence>MDFTELYKQSLNLCHFSPNGLYLATAVQHRLVIRDAESLQILHLFACTDNIQHVSWSPDSELVLCASFKLGILQVWSIKDEEWTAKIEEGVSGLVDVKWAPDARHLLSFSDFQLRITVWSLTSKEAYYIQYPKYSDKGYCFRQDGRYFALAERKDCKDYLSIYDCEDWTLLKRFALDTNDLEDIAWSPDGRFIAAWETMLDYKIHIYYPDGRLIKSYSAYDTGLGIKTVRWSPSSQFLAIGSFDQKVRLLNYYTWQPLIDFSHPRELVPHDITVFKETDPENENTMTGIANWSQAAHPKIRYQVLCPPITIPQSRPDPDKPNPRMGVGICEFSCDGRLIVTRNDNMPTCLWIWDLVELRQVALIQQTNPVKMVRWNPVIPDRLAFCCGNGVIYMWQGGEVNGCESVEVPAVNFQVLSFEWNPDGKSMSLLDKDKFCLAFPIEE</sequence>
<dbReference type="InterPro" id="IPR052778">
    <property type="entry name" value="Centrosome-WD_assoc"/>
</dbReference>
<dbReference type="RefSeq" id="XP_016608356.1">
    <property type="nucleotide sequence ID" value="XM_016752876.1"/>
</dbReference>
<dbReference type="GO" id="GO:1990811">
    <property type="term" value="C:MWP complex"/>
    <property type="evidence" value="ECO:0007669"/>
    <property type="project" value="TreeGrafter"/>
</dbReference>
<organism evidence="1 2">
    <name type="scientific">Spizellomyces punctatus (strain DAOM BR117)</name>
    <dbReference type="NCBI Taxonomy" id="645134"/>
    <lineage>
        <taxon>Eukaryota</taxon>
        <taxon>Fungi</taxon>
        <taxon>Fungi incertae sedis</taxon>
        <taxon>Chytridiomycota</taxon>
        <taxon>Chytridiomycota incertae sedis</taxon>
        <taxon>Chytridiomycetes</taxon>
        <taxon>Spizellomycetales</taxon>
        <taxon>Spizellomycetaceae</taxon>
        <taxon>Spizellomyces</taxon>
    </lineage>
</organism>
<proteinExistence type="predicted"/>
<reference evidence="1 2" key="1">
    <citation type="submission" date="2009-08" db="EMBL/GenBank/DDBJ databases">
        <title>The Genome Sequence of Spizellomyces punctatus strain DAOM BR117.</title>
        <authorList>
            <consortium name="The Broad Institute Genome Sequencing Platform"/>
            <person name="Russ C."/>
            <person name="Cuomo C."/>
            <person name="Shea T."/>
            <person name="Young S.K."/>
            <person name="Zeng Q."/>
            <person name="Koehrsen M."/>
            <person name="Haas B."/>
            <person name="Borodovsky M."/>
            <person name="Guigo R."/>
            <person name="Alvarado L."/>
            <person name="Berlin A."/>
            <person name="Bochicchio J."/>
            <person name="Borenstein D."/>
            <person name="Chapman S."/>
            <person name="Chen Z."/>
            <person name="Engels R."/>
            <person name="Freedman E."/>
            <person name="Gellesch M."/>
            <person name="Goldberg J."/>
            <person name="Griggs A."/>
            <person name="Gujja S."/>
            <person name="Heiman D."/>
            <person name="Hepburn T."/>
            <person name="Howarth C."/>
            <person name="Jen D."/>
            <person name="Larson L."/>
            <person name="Lewis B."/>
            <person name="Mehta T."/>
            <person name="Park D."/>
            <person name="Pearson M."/>
            <person name="Roberts A."/>
            <person name="Saif S."/>
            <person name="Shenoy N."/>
            <person name="Sisk P."/>
            <person name="Stolte C."/>
            <person name="Sykes S."/>
            <person name="Thomson T."/>
            <person name="Walk T."/>
            <person name="White J."/>
            <person name="Yandava C."/>
            <person name="Burger G."/>
            <person name="Gray M.W."/>
            <person name="Holland P.W.H."/>
            <person name="King N."/>
            <person name="Lang F.B.F."/>
            <person name="Roger A.J."/>
            <person name="Ruiz-Trillo I."/>
            <person name="Lander E."/>
            <person name="Nusbaum C."/>
        </authorList>
    </citation>
    <scope>NUCLEOTIDE SEQUENCE [LARGE SCALE GENOMIC DNA]</scope>
    <source>
        <strain evidence="1 2">DAOM BR117</strain>
    </source>
</reference>